<name>A0A1G8W623_9FLAO</name>
<evidence type="ECO:0000313" key="4">
    <source>
        <dbReference type="Proteomes" id="UP000199580"/>
    </source>
</evidence>
<keyword evidence="4" id="KW-1185">Reference proteome</keyword>
<dbReference type="Pfam" id="PF00578">
    <property type="entry name" value="AhpC-TSA"/>
    <property type="match status" value="1"/>
</dbReference>
<evidence type="ECO:0000259" key="2">
    <source>
        <dbReference type="PROSITE" id="PS51352"/>
    </source>
</evidence>
<dbReference type="Gene3D" id="3.40.30.10">
    <property type="entry name" value="Glutaredoxin"/>
    <property type="match status" value="1"/>
</dbReference>
<dbReference type="EMBL" id="FNEZ01000002">
    <property type="protein sequence ID" value="SDJ73732.1"/>
    <property type="molecule type" value="Genomic_DNA"/>
</dbReference>
<protein>
    <submittedName>
        <fullName evidence="3">AhpC/TSA family protein</fullName>
    </submittedName>
</protein>
<evidence type="ECO:0000256" key="1">
    <source>
        <dbReference type="SAM" id="SignalP"/>
    </source>
</evidence>
<dbReference type="InterPro" id="IPR036249">
    <property type="entry name" value="Thioredoxin-like_sf"/>
</dbReference>
<dbReference type="PANTHER" id="PTHR42852">
    <property type="entry name" value="THIOL:DISULFIDE INTERCHANGE PROTEIN DSBE"/>
    <property type="match status" value="1"/>
</dbReference>
<dbReference type="InterPro" id="IPR013766">
    <property type="entry name" value="Thioredoxin_domain"/>
</dbReference>
<dbReference type="RefSeq" id="WP_091393736.1">
    <property type="nucleotide sequence ID" value="NZ_BKAI01000003.1"/>
</dbReference>
<dbReference type="CDD" id="cd02966">
    <property type="entry name" value="TlpA_like_family"/>
    <property type="match status" value="1"/>
</dbReference>
<dbReference type="OrthoDB" id="9815205at2"/>
<proteinExistence type="predicted"/>
<dbReference type="PROSITE" id="PS51352">
    <property type="entry name" value="THIOREDOXIN_2"/>
    <property type="match status" value="1"/>
</dbReference>
<dbReference type="Proteomes" id="UP000199580">
    <property type="component" value="Unassembled WGS sequence"/>
</dbReference>
<feature type="chain" id="PRO_5011540735" evidence="1">
    <location>
        <begin position="23"/>
        <end position="173"/>
    </location>
</feature>
<gene>
    <name evidence="3" type="ORF">SAMN04487935_1670</name>
</gene>
<organism evidence="3 4">
    <name type="scientific">Flavobacterium noncentrifugens</name>
    <dbReference type="NCBI Taxonomy" id="1128970"/>
    <lineage>
        <taxon>Bacteria</taxon>
        <taxon>Pseudomonadati</taxon>
        <taxon>Bacteroidota</taxon>
        <taxon>Flavobacteriia</taxon>
        <taxon>Flavobacteriales</taxon>
        <taxon>Flavobacteriaceae</taxon>
        <taxon>Flavobacterium</taxon>
    </lineage>
</organism>
<accession>A0A1G8W623</accession>
<dbReference type="GO" id="GO:0016209">
    <property type="term" value="F:antioxidant activity"/>
    <property type="evidence" value="ECO:0007669"/>
    <property type="project" value="InterPro"/>
</dbReference>
<dbReference type="PANTHER" id="PTHR42852:SF17">
    <property type="entry name" value="THIOREDOXIN-LIKE PROTEIN HI_1115"/>
    <property type="match status" value="1"/>
</dbReference>
<feature type="domain" description="Thioredoxin" evidence="2">
    <location>
        <begin position="18"/>
        <end position="173"/>
    </location>
</feature>
<dbReference type="InterPro" id="IPR050553">
    <property type="entry name" value="Thioredoxin_ResA/DsbE_sf"/>
</dbReference>
<evidence type="ECO:0000313" key="3">
    <source>
        <dbReference type="EMBL" id="SDJ73732.1"/>
    </source>
</evidence>
<dbReference type="AlphaFoldDB" id="A0A1G8W623"/>
<dbReference type="SUPFAM" id="SSF52833">
    <property type="entry name" value="Thioredoxin-like"/>
    <property type="match status" value="1"/>
</dbReference>
<feature type="signal peptide" evidence="1">
    <location>
        <begin position="1"/>
        <end position="22"/>
    </location>
</feature>
<dbReference type="GO" id="GO:0016491">
    <property type="term" value="F:oxidoreductase activity"/>
    <property type="evidence" value="ECO:0007669"/>
    <property type="project" value="InterPro"/>
</dbReference>
<dbReference type="InterPro" id="IPR000866">
    <property type="entry name" value="AhpC/TSA"/>
</dbReference>
<keyword evidence="1" id="KW-0732">Signal</keyword>
<reference evidence="3 4" key="1">
    <citation type="submission" date="2016-10" db="EMBL/GenBank/DDBJ databases">
        <authorList>
            <person name="de Groot N.N."/>
        </authorList>
    </citation>
    <scope>NUCLEOTIDE SEQUENCE [LARGE SCALE GENOMIC DNA]</scope>
    <source>
        <strain evidence="3 4">CGMCC 1.10076</strain>
    </source>
</reference>
<dbReference type="STRING" id="1128970.SAMN04487935_1670"/>
<sequence length="173" mass="20199">MKLLFSLLILFLMNCVSLTAQTDPKPLKVYSKDGISVKSYDYKTFEYFLNQKNDTTYVVNFWATWCKPCVEELPNFEKLNAEYKSKKVKVILVSMDMSKQVETSLLPFIKRKNLQSKVIFLNDPDANSWIEKVDKSWSGAIPATVIYNKSQRKFYEQSFTFEALEKEVQSIIQ</sequence>